<dbReference type="AlphaFoldDB" id="A0A7X5VB69"/>
<evidence type="ECO:0000313" key="1">
    <source>
        <dbReference type="EMBL" id="NIK57898.1"/>
    </source>
</evidence>
<evidence type="ECO:0008006" key="3">
    <source>
        <dbReference type="Google" id="ProtNLM"/>
    </source>
</evidence>
<dbReference type="SUPFAM" id="SSF52540">
    <property type="entry name" value="P-loop containing nucleoside triphosphate hydrolases"/>
    <property type="match status" value="1"/>
</dbReference>
<dbReference type="Gene3D" id="3.40.50.300">
    <property type="entry name" value="P-loop containing nucleotide triphosphate hydrolases"/>
    <property type="match status" value="1"/>
</dbReference>
<keyword evidence="2" id="KW-1185">Reference proteome</keyword>
<dbReference type="EMBL" id="JAASRO010000001">
    <property type="protein sequence ID" value="NIK57898.1"/>
    <property type="molecule type" value="Genomic_DNA"/>
</dbReference>
<dbReference type="InterPro" id="IPR027417">
    <property type="entry name" value="P-loop_NTPase"/>
</dbReference>
<sequence>MVVHRLGCDMAGLTYFETAGMVCSCPPESTPTPQSPRIITLADVTPERVAWLWPGRFPLGKLVVLDGDPSTGKSTLSLDLAAHVSTGKPWPDGAHCDAGDVLLLSAEDGLADTIAPRLVAAGADRRRVHALTEVPSRDDDGNSTMVPPTLPRDIPHLARIVADRGVTLLVVDVLMAYLNGKVDSHRDQDVRGVLHQLAAMADSTGCTIVLIRHLNKAGGSNALYRGGGSIGIVGAARAAYLVARDPDDEGRRILACSKSNLAAEPPSLAYRLVDDAPTGCARVEWEAGTVEHTASSLLRTHTDDDERDERDALDVWLSELLEDGALTANEIYRAADSAGYSKDQTKRAKKRLGITATHPDVKGPWYWQLDPKGAPSEQGSAQIEPAPLAPLGAPLVEATDCPDCTRLQRISEHMRCWQHGEAS</sequence>
<organism evidence="1 2">
    <name type="scientific">Kribbella shirazensis</name>
    <dbReference type="NCBI Taxonomy" id="1105143"/>
    <lineage>
        <taxon>Bacteria</taxon>
        <taxon>Bacillati</taxon>
        <taxon>Actinomycetota</taxon>
        <taxon>Actinomycetes</taxon>
        <taxon>Propionibacteriales</taxon>
        <taxon>Kribbellaceae</taxon>
        <taxon>Kribbella</taxon>
    </lineage>
</organism>
<evidence type="ECO:0000313" key="2">
    <source>
        <dbReference type="Proteomes" id="UP000555407"/>
    </source>
</evidence>
<name>A0A7X5VB69_9ACTN</name>
<dbReference type="Proteomes" id="UP000555407">
    <property type="component" value="Unassembled WGS sequence"/>
</dbReference>
<dbReference type="RefSeq" id="WP_167208308.1">
    <property type="nucleotide sequence ID" value="NZ_JAASRO010000001.1"/>
</dbReference>
<accession>A0A7X5VB69</accession>
<protein>
    <recommendedName>
        <fullName evidence="3">AAA family ATPase</fullName>
    </recommendedName>
</protein>
<reference evidence="1 2" key="1">
    <citation type="submission" date="2020-03" db="EMBL/GenBank/DDBJ databases">
        <title>Sequencing the genomes of 1000 actinobacteria strains.</title>
        <authorList>
            <person name="Klenk H.-P."/>
        </authorList>
    </citation>
    <scope>NUCLEOTIDE SEQUENCE [LARGE SCALE GENOMIC DNA]</scope>
    <source>
        <strain evidence="1 2">DSM 45490</strain>
    </source>
</reference>
<dbReference type="Pfam" id="PF13481">
    <property type="entry name" value="AAA_25"/>
    <property type="match status" value="1"/>
</dbReference>
<proteinExistence type="predicted"/>
<comment type="caution">
    <text evidence="1">The sequence shown here is derived from an EMBL/GenBank/DDBJ whole genome shotgun (WGS) entry which is preliminary data.</text>
</comment>
<gene>
    <name evidence="1" type="ORF">BJY22_003615</name>
</gene>